<dbReference type="AlphaFoldDB" id="A0A1Y2G3Q9"/>
<gene>
    <name evidence="8" type="ORF">BCR35DRAFT_4231</name>
</gene>
<dbReference type="STRING" id="106004.A0A1Y2G3Q9"/>
<keyword evidence="4" id="KW-0963">Cytoplasm</keyword>
<evidence type="ECO:0000256" key="1">
    <source>
        <dbReference type="ARBA" id="ARBA00004496"/>
    </source>
</evidence>
<evidence type="ECO:0000313" key="9">
    <source>
        <dbReference type="Proteomes" id="UP000193467"/>
    </source>
</evidence>
<evidence type="ECO:0000256" key="6">
    <source>
        <dbReference type="ARBA" id="ARBA00022679"/>
    </source>
</evidence>
<sequence>MAWRCGSTSNSGLISNLASAGILSTPRIISAFEAVDRAHFCSNPRGAYEDSPQYIGHGATISAPHMHAHALEALEPFLKPGAKVLDVGSGSGYLLAVLSHVVGPTGFVLGIDHIPALVSNSLTALQRSPSTANALSSSPPSLKVVVGDGRAGATAADLPEGGWDAIHVGAAAPTMPEKLVEQLKSPGRLFIPIGEVHQAIWQVDKDVQGTVTRTTLFGVNYVPLTDASKQLD</sequence>
<dbReference type="EMBL" id="MCGR01000001">
    <property type="protein sequence ID" value="ORY92586.1"/>
    <property type="molecule type" value="Genomic_DNA"/>
</dbReference>
<evidence type="ECO:0000256" key="2">
    <source>
        <dbReference type="ARBA" id="ARBA00005369"/>
    </source>
</evidence>
<dbReference type="InParanoid" id="A0A1Y2G3Q9"/>
<evidence type="ECO:0000313" key="8">
    <source>
        <dbReference type="EMBL" id="ORY92586.1"/>
    </source>
</evidence>
<dbReference type="InterPro" id="IPR000682">
    <property type="entry name" value="PCMT"/>
</dbReference>
<dbReference type="EC" id="2.1.1.77" evidence="3"/>
<comment type="similarity">
    <text evidence="2">Belongs to the methyltransferase superfamily. L-isoaspartyl/D-aspartyl protein methyltransferase family.</text>
</comment>
<dbReference type="GO" id="GO:0032259">
    <property type="term" value="P:methylation"/>
    <property type="evidence" value="ECO:0007669"/>
    <property type="project" value="UniProtKB-KW"/>
</dbReference>
<keyword evidence="9" id="KW-1185">Reference proteome</keyword>
<comment type="caution">
    <text evidence="8">The sequence shown here is derived from an EMBL/GenBank/DDBJ whole genome shotgun (WGS) entry which is preliminary data.</text>
</comment>
<dbReference type="PANTHER" id="PTHR11579:SF0">
    <property type="entry name" value="PROTEIN-L-ISOASPARTATE(D-ASPARTATE) O-METHYLTRANSFERASE"/>
    <property type="match status" value="1"/>
</dbReference>
<accession>A0A1Y2G3Q9</accession>
<dbReference type="GO" id="GO:0005737">
    <property type="term" value="C:cytoplasm"/>
    <property type="evidence" value="ECO:0007669"/>
    <property type="project" value="UniProtKB-SubCell"/>
</dbReference>
<name>A0A1Y2G3Q9_9BASI</name>
<keyword evidence="7" id="KW-0949">S-adenosyl-L-methionine</keyword>
<dbReference type="InterPro" id="IPR029063">
    <property type="entry name" value="SAM-dependent_MTases_sf"/>
</dbReference>
<dbReference type="Proteomes" id="UP000193467">
    <property type="component" value="Unassembled WGS sequence"/>
</dbReference>
<dbReference type="PANTHER" id="PTHR11579">
    <property type="entry name" value="PROTEIN-L-ISOASPARTATE O-METHYLTRANSFERASE"/>
    <property type="match status" value="1"/>
</dbReference>
<keyword evidence="6" id="KW-0808">Transferase</keyword>
<dbReference type="CDD" id="cd02440">
    <property type="entry name" value="AdoMet_MTases"/>
    <property type="match status" value="1"/>
</dbReference>
<evidence type="ECO:0000256" key="3">
    <source>
        <dbReference type="ARBA" id="ARBA00011890"/>
    </source>
</evidence>
<evidence type="ECO:0000256" key="7">
    <source>
        <dbReference type="ARBA" id="ARBA00022691"/>
    </source>
</evidence>
<protein>
    <recommendedName>
        <fullName evidence="3">protein-L-isoaspartate(D-aspartate) O-methyltransferase</fullName>
        <ecNumber evidence="3">2.1.1.77</ecNumber>
    </recommendedName>
</protein>
<keyword evidence="5" id="KW-0489">Methyltransferase</keyword>
<evidence type="ECO:0000256" key="4">
    <source>
        <dbReference type="ARBA" id="ARBA00022490"/>
    </source>
</evidence>
<evidence type="ECO:0000256" key="5">
    <source>
        <dbReference type="ARBA" id="ARBA00022603"/>
    </source>
</evidence>
<dbReference type="GO" id="GO:0004719">
    <property type="term" value="F:protein-L-isoaspartate (D-aspartate) O-methyltransferase activity"/>
    <property type="evidence" value="ECO:0007669"/>
    <property type="project" value="UniProtKB-EC"/>
</dbReference>
<dbReference type="Pfam" id="PF01135">
    <property type="entry name" value="PCMT"/>
    <property type="match status" value="1"/>
</dbReference>
<dbReference type="FunCoup" id="A0A1Y2G3Q9">
    <property type="interactions" value="363"/>
</dbReference>
<organism evidence="8 9">
    <name type="scientific">Leucosporidium creatinivorum</name>
    <dbReference type="NCBI Taxonomy" id="106004"/>
    <lineage>
        <taxon>Eukaryota</taxon>
        <taxon>Fungi</taxon>
        <taxon>Dikarya</taxon>
        <taxon>Basidiomycota</taxon>
        <taxon>Pucciniomycotina</taxon>
        <taxon>Microbotryomycetes</taxon>
        <taxon>Leucosporidiales</taxon>
        <taxon>Leucosporidium</taxon>
    </lineage>
</organism>
<dbReference type="SUPFAM" id="SSF53335">
    <property type="entry name" value="S-adenosyl-L-methionine-dependent methyltransferases"/>
    <property type="match status" value="1"/>
</dbReference>
<dbReference type="OrthoDB" id="73890at2759"/>
<proteinExistence type="inferred from homology"/>
<comment type="subcellular location">
    <subcellularLocation>
        <location evidence="1">Cytoplasm</location>
    </subcellularLocation>
</comment>
<dbReference type="Gene3D" id="3.40.50.150">
    <property type="entry name" value="Vaccinia Virus protein VP39"/>
    <property type="match status" value="1"/>
</dbReference>
<dbReference type="NCBIfam" id="TIGR00080">
    <property type="entry name" value="pimt"/>
    <property type="match status" value="1"/>
</dbReference>
<reference evidence="8 9" key="1">
    <citation type="submission" date="2016-07" db="EMBL/GenBank/DDBJ databases">
        <title>Pervasive Adenine N6-methylation of Active Genes in Fungi.</title>
        <authorList>
            <consortium name="DOE Joint Genome Institute"/>
            <person name="Mondo S.J."/>
            <person name="Dannebaum R.O."/>
            <person name="Kuo R.C."/>
            <person name="Labutti K."/>
            <person name="Haridas S."/>
            <person name="Kuo A."/>
            <person name="Salamov A."/>
            <person name="Ahrendt S.R."/>
            <person name="Lipzen A."/>
            <person name="Sullivan W."/>
            <person name="Andreopoulos W.B."/>
            <person name="Clum A."/>
            <person name="Lindquist E."/>
            <person name="Daum C."/>
            <person name="Ramamoorthy G.K."/>
            <person name="Gryganskyi A."/>
            <person name="Culley D."/>
            <person name="Magnuson J.K."/>
            <person name="James T.Y."/>
            <person name="O'Malley M.A."/>
            <person name="Stajich J.E."/>
            <person name="Spatafora J.W."/>
            <person name="Visel A."/>
            <person name="Grigoriev I.V."/>
        </authorList>
    </citation>
    <scope>NUCLEOTIDE SEQUENCE [LARGE SCALE GENOMIC DNA]</scope>
    <source>
        <strain evidence="8 9">62-1032</strain>
    </source>
</reference>